<evidence type="ECO:0000313" key="1">
    <source>
        <dbReference type="EMBL" id="GAH54393.1"/>
    </source>
</evidence>
<dbReference type="AlphaFoldDB" id="X1I9X7"/>
<comment type="caution">
    <text evidence="1">The sequence shown here is derived from an EMBL/GenBank/DDBJ whole genome shotgun (WGS) entry which is preliminary data.</text>
</comment>
<sequence>MIETKLDPKEEREYAKLRKLSQKLHIPIPEAFLTLEVFDKNGRVIQRHRQRSHSWVRNVYNLMFSQLAGKDIDDAAVFGAGKLNYKVTGGAIKQTDKCGGTSNAVDSLISGYRAAAADDERGILVGYGTAAESFEDYVLENLIIEGTTDDGHHLSYVESEVHSITWT</sequence>
<name>X1I9X7_9ZZZZ</name>
<proteinExistence type="predicted"/>
<feature type="non-terminal residue" evidence="1">
    <location>
        <position position="167"/>
    </location>
</feature>
<organism evidence="1">
    <name type="scientific">marine sediment metagenome</name>
    <dbReference type="NCBI Taxonomy" id="412755"/>
    <lineage>
        <taxon>unclassified sequences</taxon>
        <taxon>metagenomes</taxon>
        <taxon>ecological metagenomes</taxon>
    </lineage>
</organism>
<protein>
    <submittedName>
        <fullName evidence="1">Uncharacterized protein</fullName>
    </submittedName>
</protein>
<dbReference type="EMBL" id="BARU01019580">
    <property type="protein sequence ID" value="GAH54393.1"/>
    <property type="molecule type" value="Genomic_DNA"/>
</dbReference>
<gene>
    <name evidence="1" type="ORF">S03H2_32236</name>
</gene>
<accession>X1I9X7</accession>
<reference evidence="1" key="1">
    <citation type="journal article" date="2014" name="Front. Microbiol.">
        <title>High frequency of phylogenetically diverse reductive dehalogenase-homologous genes in deep subseafloor sedimentary metagenomes.</title>
        <authorList>
            <person name="Kawai M."/>
            <person name="Futagami T."/>
            <person name="Toyoda A."/>
            <person name="Takaki Y."/>
            <person name="Nishi S."/>
            <person name="Hori S."/>
            <person name="Arai W."/>
            <person name="Tsubouchi T."/>
            <person name="Morono Y."/>
            <person name="Uchiyama I."/>
            <person name="Ito T."/>
            <person name="Fujiyama A."/>
            <person name="Inagaki F."/>
            <person name="Takami H."/>
        </authorList>
    </citation>
    <scope>NUCLEOTIDE SEQUENCE</scope>
    <source>
        <strain evidence="1">Expedition CK06-06</strain>
    </source>
</reference>